<reference evidence="1 2" key="1">
    <citation type="submission" date="2020-07" db="EMBL/GenBank/DDBJ databases">
        <title>Description of Kordia aestuariivivens sp. nov., isolated from a tidal flat.</title>
        <authorList>
            <person name="Park S."/>
            <person name="Yoon J.-H."/>
        </authorList>
    </citation>
    <scope>NUCLEOTIDE SEQUENCE [LARGE SCALE GENOMIC DNA]</scope>
    <source>
        <strain evidence="1 2">YSTF-M3</strain>
    </source>
</reference>
<dbReference type="EMBL" id="JACGWS010000001">
    <property type="protein sequence ID" value="MBC8753545.1"/>
    <property type="molecule type" value="Genomic_DNA"/>
</dbReference>
<name>A0ABR7Q4S6_9FLAO</name>
<evidence type="ECO:0000313" key="1">
    <source>
        <dbReference type="EMBL" id="MBC8753545.1"/>
    </source>
</evidence>
<comment type="caution">
    <text evidence="1">The sequence shown here is derived from an EMBL/GenBank/DDBJ whole genome shotgun (WGS) entry which is preliminary data.</text>
</comment>
<organism evidence="1 2">
    <name type="scientific">Kordia aestuariivivens</name>
    <dbReference type="NCBI Taxonomy" id="2759037"/>
    <lineage>
        <taxon>Bacteria</taxon>
        <taxon>Pseudomonadati</taxon>
        <taxon>Bacteroidota</taxon>
        <taxon>Flavobacteriia</taxon>
        <taxon>Flavobacteriales</taxon>
        <taxon>Flavobacteriaceae</taxon>
        <taxon>Kordia</taxon>
    </lineage>
</organism>
<protein>
    <recommendedName>
        <fullName evidence="3">DUF1704 domain-containing protein</fullName>
    </recommendedName>
</protein>
<accession>A0ABR7Q4S6</accession>
<gene>
    <name evidence="1" type="ORF">H2O64_02605</name>
</gene>
<sequence length="379" mass="45401">MEIKKTIHENQEEIVNTIKLLIYGEFPNLLKRIDFDDDAIYLDSLLFAYFNSKKDKPLPKELLEEILQGYFLEKTTIKTNYSYNKNNIAYIPKIGYFKKDQHSLYEPILEKDDFEIVKEVHPTHEKYFVVVEKGHIVNQNPTHHSVWNAHYEEVFVAIDIIREYLPKFYKELTFANKKIYLHDNSNILNFTSVETLGMLYFYVIGANNLIYFIEELIHQGSHNYLYYIVHKRKDFFKIDVDTIVMREYTEQVWDYRTIYGAFHGLFTVTQRLRNFDKLLSQNVFSGRNKHELLGRLTDQFSRFRTGLELLDQDTVFTKQGAAFYKLLDDTCEAILKKYNSLNYVFDLSNREVDFRYDDFCKLNSFDDFLKKEQKGFFKF</sequence>
<dbReference type="Proteomes" id="UP000619238">
    <property type="component" value="Unassembled WGS sequence"/>
</dbReference>
<evidence type="ECO:0008006" key="3">
    <source>
        <dbReference type="Google" id="ProtNLM"/>
    </source>
</evidence>
<keyword evidence="2" id="KW-1185">Reference proteome</keyword>
<proteinExistence type="predicted"/>
<evidence type="ECO:0000313" key="2">
    <source>
        <dbReference type="Proteomes" id="UP000619238"/>
    </source>
</evidence>
<dbReference type="RefSeq" id="WP_187560575.1">
    <property type="nucleotide sequence ID" value="NZ_JACGWS010000001.1"/>
</dbReference>